<dbReference type="EMBL" id="CP013213">
    <property type="protein sequence ID" value="AMC94592.1"/>
    <property type="molecule type" value="Genomic_DNA"/>
</dbReference>
<dbReference type="AlphaFoldDB" id="A0A120JU14"/>
<proteinExistence type="predicted"/>
<evidence type="ECO:0000256" key="1">
    <source>
        <dbReference type="SAM" id="Coils"/>
    </source>
</evidence>
<evidence type="ECO:0000313" key="3">
    <source>
        <dbReference type="Proteomes" id="UP000063781"/>
    </source>
</evidence>
<protein>
    <submittedName>
        <fullName evidence="2">Uncharacterized protein</fullName>
    </submittedName>
</protein>
<keyword evidence="3" id="KW-1185">Reference proteome</keyword>
<dbReference type="Proteomes" id="UP000063781">
    <property type="component" value="Chromosome"/>
</dbReference>
<sequence length="104" mass="12129">MDDSIVRILQRDKEAKEALTRRTTKLAELNKEFESAKQNIDDANHAAYEIESNRMDQEREDELGALDNALKAEFEEQKAAMIKLFEERSDEWVERLVRESLSNA</sequence>
<name>A0A120JU14_9FIRM</name>
<feature type="coiled-coil region" evidence="1">
    <location>
        <begin position="19"/>
        <end position="46"/>
    </location>
</feature>
<dbReference type="RefSeq" id="WP_067634502.1">
    <property type="nucleotide sequence ID" value="NZ_CP013213.1"/>
</dbReference>
<keyword evidence="1" id="KW-0175">Coiled coil</keyword>
<accession>A0A120JU14</accession>
<evidence type="ECO:0000313" key="2">
    <source>
        <dbReference type="EMBL" id="AMC94592.1"/>
    </source>
</evidence>
<dbReference type="STRING" id="1514105.AOC36_11590"/>
<gene>
    <name evidence="2" type="ORF">AOC36_11590</name>
</gene>
<dbReference type="KEGG" id="erl:AOC36_11590"/>
<reference evidence="2 3" key="1">
    <citation type="submission" date="2015-10" db="EMBL/GenBank/DDBJ databases">
        <title>Erysipelothrix larvae sp. LV19 isolated from the larval gut of the rhinoceros beetle, Trypoxylus dichotomus.</title>
        <authorList>
            <person name="Lim S."/>
            <person name="Kim B.-C."/>
        </authorList>
    </citation>
    <scope>NUCLEOTIDE SEQUENCE [LARGE SCALE GENOMIC DNA]</scope>
    <source>
        <strain evidence="2 3">LV19</strain>
    </source>
</reference>
<organism evidence="2 3">
    <name type="scientific">Erysipelothrix larvae</name>
    <dbReference type="NCBI Taxonomy" id="1514105"/>
    <lineage>
        <taxon>Bacteria</taxon>
        <taxon>Bacillati</taxon>
        <taxon>Bacillota</taxon>
        <taxon>Erysipelotrichia</taxon>
        <taxon>Erysipelotrichales</taxon>
        <taxon>Erysipelotrichaceae</taxon>
        <taxon>Erysipelothrix</taxon>
    </lineage>
</organism>